<comment type="similarity">
    <text evidence="1">Belongs to the VPS13 family.</text>
</comment>
<feature type="compositionally biased region" description="Low complexity" evidence="3">
    <location>
        <begin position="1684"/>
        <end position="1704"/>
    </location>
</feature>
<feature type="region of interest" description="Disordered" evidence="3">
    <location>
        <begin position="1162"/>
        <end position="1183"/>
    </location>
</feature>
<sequence>MFEAQLAFYLNKYLGAYVYGVDAHSLKVSVFKGDVVLENLQLKPEALADLNLPVVVKAGLLGSLKLKVPWASLGKSPVLVEMDRLYILAGSKESSVESTGESTETDFEAAARDAKRRRVHEAEMAWVEGGAAAAEKQTAEDGQGSGRFRAIIDTVIGNLQLSITNVHIRFEDNTSVPGMPLAAGLTIESLSSHTVDEKGNKAFVTHNPLELLRKAAELQRYSIYFDTGRELWKQDIAWTKLKLWQWDKLFQPGISAVPPRGMSEPDRTYVLRPVDAELKYIRRGKNVKRGDDEGIQDLVLKISSVSLHVSRPQYQSIQSLLGEFSAYAARIPNKHLRPASRPRSAKACAQWWHYATTVTLQRTQRNKVYWKQLSVVCSLRKKYVPMYINCLQNGQMGGDKEIEEMDAQLPEPSIKVFRRLAHAKVEQEKRRAAAAAAAEKQAQQASTWWGWATGAGKAKSPEDAANQQDDMRANLTADEFSKLEDMVSEQEQAVKTGSETPYTLRMQVQVQIGSMAAVLDQDDGSQIVHSGMQNLQTTVKLYPETKVVSFSVEGVGVVTPQGTLLETGGSRQSLTGGDQAESKAALSASFVQKPQDGRADAALDLNLGSSYVTYNLQTVNQIAGFFKTQQVTDLSALGAQAVAQIDRARQAAREQLQAALDQKPKLLLHVSLDAPKVAIPVAASSTGEGQLTLVADLGHFTLESDVALASSLSAEKASLYECLKLDGRDLSAYLVDGEFSFTALKQLGRPVSEAEGIDTQTQPAGKVGHGGTSIFVPLLDRCGLKAALQAARYPHPSFPQIQTQLQVASLNFFFSPARMARLMRVLKAALPASEEQPKDMAAGSETWRVQAEHTGAVRVLQWAGISGTNATWPKRWACIHKGTLYLLEDRKVTSPTLTCSFWTKRQILRAPAEACGGLEHIVALLPENADIAHAAENPDAILLRLHDHAEAEDWMGHLRASQRSMREMVGGINEPGNSRDGDDWDAGSSASAEAAEAISPQPGQLKPQNVKFVVSAELGELALHVSGRPPEVWQVPKAGGAAAANSTQDGPEQEEFYDAQASLGRGSMSSHATAGSDHFEDAEDGTERDREIAGSASNLPGAPRHHAWVLEFKSWKPDSPEYAGLDAELQTRLTTLLFFCNRPTVAALMCFGDDLTAALKAGQPAQPAPARPRQLESQESISDLSSLENAGDLVKSGGEERTLMRVIVAIEKLEATLQYEGTDTPPMALASVEDLSVSLNVHPSTLQLQGSLGNLCATDTTLPEGHPYRDICTIRKGAESSLIELEFTSHRAHEAQAGQPVDLGSLHLTNTVRFVKGSLDKLSQAVIVEHDSLIFKDISAAVSADGKRGNNIIRDNQAAAAAESEALRLGSPGLASIPDTETGDEVTDLDQPSPAPSEAGEDKGAAPERTSTRVLINIGTVDLELLRTTNEPTGAVTALAHFSIKTIWMALRLTGRGSMYLSLSVPQVQATDARPWVPEEHSLVISSAHTSMDGHGAANEALQKPHAVPRLKPSFLMLEFEQHPARALQKIRVTLQRPTVVAEIGFLLAVTKFFVPTMAISGVSPIPFMSQDIYLEGKEHKAESDVWLSPECRLLADAPDVEDFVYNGQGHRLLLPEGIQMADPIPLIVVGSGKTLILKNVKVIYASSMHACIELASGSQVIAHPEDNVEKFEGMDPAMNRPQSGTAGLASSSMSSASRTWSTGFQRKSLSQELERRPAPGSQPKASTLQLSVAAVGMGLRFVELEQTELEKHMLRGTMGQQKPVHQGSKGGTTRMLAAYLDAGARMEMQGDRQKIKADLRGLRIETQTNVSRGADSKKKHSDRVHGTVLEPCKISMSVDMAKGAGDVHLHISDVHIRVSPDVLELGASLQASVLEPLIQPSADRPLSKCNKFGKLWSNTLDSLSPAQAATEVSILGSATGATFWRPKPAVGYVALGDCVTSGSQQPAFQVISVAVNSGIIAYPVKFKSIYSSAKLSLWQPEAPEGYIAGSSSSHDLMSFDSGHLDPPKQGYVWCVENCAASFVASADGHSPPSGMCLDLRSPLGVTPAALPASIRKTQEAQLARLYALDSAAIEARKTRKLYEGFASSRKIMLKNQSQRRLRSPCVDFERIWSTFVLRSGDVSEQGPDTIPLTKAAQNFQLIWRDESAAPQHSLGIYKPIAPPGELLWPVSW</sequence>
<feature type="compositionally biased region" description="Low complexity" evidence="3">
    <location>
        <begin position="986"/>
        <end position="997"/>
    </location>
</feature>
<dbReference type="Pfam" id="PF12624">
    <property type="entry name" value="VPS13_N"/>
    <property type="match status" value="1"/>
</dbReference>
<dbReference type="PANTHER" id="PTHR16166">
    <property type="entry name" value="VACUOLAR PROTEIN SORTING-ASSOCIATED PROTEIN VPS13"/>
    <property type="match status" value="1"/>
</dbReference>
<comment type="caution">
    <text evidence="5">The sequence shown here is derived from an EMBL/GenBank/DDBJ whole genome shotgun (WGS) entry which is preliminary data.</text>
</comment>
<feature type="domain" description="Chorein N-terminal" evidence="4">
    <location>
        <begin position="1"/>
        <end position="704"/>
    </location>
</feature>
<dbReference type="GO" id="GO:0045053">
    <property type="term" value="P:protein retention in Golgi apparatus"/>
    <property type="evidence" value="ECO:0007669"/>
    <property type="project" value="TreeGrafter"/>
</dbReference>
<evidence type="ECO:0000256" key="3">
    <source>
        <dbReference type="SAM" id="MobiDB-lite"/>
    </source>
</evidence>
<proteinExistence type="inferred from homology"/>
<dbReference type="InterPro" id="IPR026854">
    <property type="entry name" value="VPS13_N"/>
</dbReference>
<feature type="region of interest" description="Disordered" evidence="3">
    <location>
        <begin position="1064"/>
        <end position="1099"/>
    </location>
</feature>
<accession>A0AAW1SUX4</accession>
<dbReference type="Proteomes" id="UP001485043">
    <property type="component" value="Unassembled WGS sequence"/>
</dbReference>
<name>A0AAW1SUX4_9CHLO</name>
<dbReference type="EMBL" id="JALJOV010000919">
    <property type="protein sequence ID" value="KAK9858457.1"/>
    <property type="molecule type" value="Genomic_DNA"/>
</dbReference>
<evidence type="ECO:0000259" key="4">
    <source>
        <dbReference type="Pfam" id="PF12624"/>
    </source>
</evidence>
<feature type="region of interest" description="Disordered" evidence="3">
    <location>
        <begin position="1370"/>
        <end position="1411"/>
    </location>
</feature>
<evidence type="ECO:0000256" key="1">
    <source>
        <dbReference type="ARBA" id="ARBA00006545"/>
    </source>
</evidence>
<keyword evidence="6" id="KW-1185">Reference proteome</keyword>
<protein>
    <recommendedName>
        <fullName evidence="4">Chorein N-terminal domain-containing protein</fullName>
    </recommendedName>
</protein>
<dbReference type="InterPro" id="IPR026847">
    <property type="entry name" value="VPS13"/>
</dbReference>
<evidence type="ECO:0000313" key="5">
    <source>
        <dbReference type="EMBL" id="KAK9858457.1"/>
    </source>
</evidence>
<dbReference type="PANTHER" id="PTHR16166:SF93">
    <property type="entry name" value="INTERMEMBRANE LIPID TRANSFER PROTEIN VPS13"/>
    <property type="match status" value="1"/>
</dbReference>
<feature type="region of interest" description="Disordered" evidence="3">
    <location>
        <begin position="1677"/>
        <end position="1726"/>
    </location>
</feature>
<feature type="region of interest" description="Disordered" evidence="3">
    <location>
        <begin position="972"/>
        <end position="1005"/>
    </location>
</feature>
<organism evidence="5 6">
    <name type="scientific">Apatococcus fuscideae</name>
    <dbReference type="NCBI Taxonomy" id="2026836"/>
    <lineage>
        <taxon>Eukaryota</taxon>
        <taxon>Viridiplantae</taxon>
        <taxon>Chlorophyta</taxon>
        <taxon>core chlorophytes</taxon>
        <taxon>Trebouxiophyceae</taxon>
        <taxon>Chlorellales</taxon>
        <taxon>Chlorellaceae</taxon>
        <taxon>Apatococcus</taxon>
    </lineage>
</organism>
<evidence type="ECO:0000256" key="2">
    <source>
        <dbReference type="ARBA" id="ARBA00022448"/>
    </source>
</evidence>
<dbReference type="SUPFAM" id="SSF50729">
    <property type="entry name" value="PH domain-like"/>
    <property type="match status" value="1"/>
</dbReference>
<keyword evidence="2" id="KW-0813">Transport</keyword>
<gene>
    <name evidence="5" type="ORF">WJX84_002370</name>
</gene>
<reference evidence="5 6" key="1">
    <citation type="journal article" date="2024" name="Nat. Commun.">
        <title>Phylogenomics reveals the evolutionary origins of lichenization in chlorophyte algae.</title>
        <authorList>
            <person name="Puginier C."/>
            <person name="Libourel C."/>
            <person name="Otte J."/>
            <person name="Skaloud P."/>
            <person name="Haon M."/>
            <person name="Grisel S."/>
            <person name="Petersen M."/>
            <person name="Berrin J.G."/>
            <person name="Delaux P.M."/>
            <person name="Dal Grande F."/>
            <person name="Keller J."/>
        </authorList>
    </citation>
    <scope>NUCLEOTIDE SEQUENCE [LARGE SCALE GENOMIC DNA]</scope>
    <source>
        <strain evidence="5 6">SAG 2523</strain>
    </source>
</reference>
<evidence type="ECO:0000313" key="6">
    <source>
        <dbReference type="Proteomes" id="UP001485043"/>
    </source>
</evidence>
<dbReference type="GO" id="GO:0006623">
    <property type="term" value="P:protein targeting to vacuole"/>
    <property type="evidence" value="ECO:0007669"/>
    <property type="project" value="TreeGrafter"/>
</dbReference>